<dbReference type="InterPro" id="IPR012156">
    <property type="entry name" value="Cold_shock_CspA"/>
</dbReference>
<name>A0A6B2NP44_9RHOB</name>
<evidence type="ECO:0000313" key="2">
    <source>
        <dbReference type="EMBL" id="NDW45892.1"/>
    </source>
</evidence>
<organism evidence="2">
    <name type="scientific">Ruegeria sp. PrR005</name>
    <dbReference type="NCBI Taxonomy" id="2706882"/>
    <lineage>
        <taxon>Bacteria</taxon>
        <taxon>Pseudomonadati</taxon>
        <taxon>Pseudomonadota</taxon>
        <taxon>Alphaproteobacteria</taxon>
        <taxon>Rhodobacterales</taxon>
        <taxon>Roseobacteraceae</taxon>
        <taxon>Ruegeria</taxon>
    </lineage>
</organism>
<evidence type="ECO:0000256" key="1">
    <source>
        <dbReference type="SAM" id="Phobius"/>
    </source>
</evidence>
<feature type="transmembrane region" description="Helical" evidence="1">
    <location>
        <begin position="37"/>
        <end position="57"/>
    </location>
</feature>
<dbReference type="PIRSF" id="PIRSF002599">
    <property type="entry name" value="Cold_shock_A"/>
    <property type="match status" value="1"/>
</dbReference>
<reference evidence="2" key="1">
    <citation type="submission" date="2020-02" db="EMBL/GenBank/DDBJ databases">
        <title>Delineation of the pyrene-degrading pathway in Roseobacter clade bacteria by genomic analysis.</title>
        <authorList>
            <person name="Zhou H."/>
            <person name="Wang H."/>
        </authorList>
    </citation>
    <scope>NUCLEOTIDE SEQUENCE</scope>
    <source>
        <strain evidence="2">PrR005</strain>
    </source>
</reference>
<dbReference type="RefSeq" id="WP_164130478.1">
    <property type="nucleotide sequence ID" value="NZ_JAAGOX010000022.1"/>
</dbReference>
<keyword evidence="1" id="KW-0812">Transmembrane</keyword>
<feature type="transmembrane region" description="Helical" evidence="1">
    <location>
        <begin position="69"/>
        <end position="86"/>
    </location>
</feature>
<dbReference type="GO" id="GO:0003676">
    <property type="term" value="F:nucleic acid binding"/>
    <property type="evidence" value="ECO:0007669"/>
    <property type="project" value="InterPro"/>
</dbReference>
<protein>
    <submittedName>
        <fullName evidence="2">DUF1294 domain-containing protein</fullName>
    </submittedName>
</protein>
<feature type="transmembrane region" description="Helical" evidence="1">
    <location>
        <begin position="6"/>
        <end position="25"/>
    </location>
</feature>
<comment type="caution">
    <text evidence="2">The sequence shown here is derived from an EMBL/GenBank/DDBJ whole genome shotgun (WGS) entry which is preliminary data.</text>
</comment>
<dbReference type="AlphaFoldDB" id="A0A6B2NP44"/>
<dbReference type="InterPro" id="IPR010718">
    <property type="entry name" value="DUF1294"/>
</dbReference>
<accession>A0A6B2NP44</accession>
<keyword evidence="1" id="KW-0472">Membrane</keyword>
<keyword evidence="1" id="KW-1133">Transmembrane helix</keyword>
<dbReference type="Pfam" id="PF06961">
    <property type="entry name" value="DUF1294"/>
    <property type="match status" value="1"/>
</dbReference>
<proteinExistence type="predicted"/>
<sequence length="90" mass="10495">MWNAILYLWVLNGLTVALFAWDKLSARWNRGRVPEHLLLWLSALGGSPAALLSRWLFRHKTRKQPFGRWLWSIVLFQITALVILLGKDLL</sequence>
<dbReference type="EMBL" id="JAAGOX010000022">
    <property type="protein sequence ID" value="NDW45892.1"/>
    <property type="molecule type" value="Genomic_DNA"/>
</dbReference>
<gene>
    <name evidence="2" type="ORF">G0P99_13070</name>
</gene>